<protein>
    <submittedName>
        <fullName evidence="1">Uncharacterized protein</fullName>
    </submittedName>
</protein>
<comment type="caution">
    <text evidence="1">The sequence shown here is derived from an EMBL/GenBank/DDBJ whole genome shotgun (WGS) entry which is preliminary data.</text>
</comment>
<dbReference type="Proteomes" id="UP000518266">
    <property type="component" value="Unassembled WGS sequence"/>
</dbReference>
<sequence length="133" mass="14355">MGMSHSGEQWKEFLAVVEGVEGVQYRDIWKPFSNNKLIRVLKNPVPTAQGRGGGGLCSRLQQPDANRNSLAPLPVSCHCSPPHPHPPATRHMLLPGSGKGGMLKRPTSLMRRGLCKNVGVSEVGLEGPQEGKE</sequence>
<reference evidence="1 2" key="1">
    <citation type="submission" date="2020-03" db="EMBL/GenBank/DDBJ databases">
        <title>Dissostichus mawsoni Genome sequencing and assembly.</title>
        <authorList>
            <person name="Park H."/>
        </authorList>
    </citation>
    <scope>NUCLEOTIDE SEQUENCE [LARGE SCALE GENOMIC DNA]</scope>
    <source>
        <strain evidence="1">DM0001</strain>
        <tissue evidence="1">Muscle</tissue>
    </source>
</reference>
<organism evidence="1 2">
    <name type="scientific">Dissostichus mawsoni</name>
    <name type="common">Antarctic cod</name>
    <dbReference type="NCBI Taxonomy" id="36200"/>
    <lineage>
        <taxon>Eukaryota</taxon>
        <taxon>Metazoa</taxon>
        <taxon>Chordata</taxon>
        <taxon>Craniata</taxon>
        <taxon>Vertebrata</taxon>
        <taxon>Euteleostomi</taxon>
        <taxon>Actinopterygii</taxon>
        <taxon>Neopterygii</taxon>
        <taxon>Teleostei</taxon>
        <taxon>Neoteleostei</taxon>
        <taxon>Acanthomorphata</taxon>
        <taxon>Eupercaria</taxon>
        <taxon>Perciformes</taxon>
        <taxon>Notothenioidei</taxon>
        <taxon>Nototheniidae</taxon>
        <taxon>Dissostichus</taxon>
    </lineage>
</organism>
<evidence type="ECO:0000313" key="1">
    <source>
        <dbReference type="EMBL" id="KAF3857516.1"/>
    </source>
</evidence>
<dbReference type="EMBL" id="JAAKFY010000005">
    <property type="protein sequence ID" value="KAF3857516.1"/>
    <property type="molecule type" value="Genomic_DNA"/>
</dbReference>
<proteinExistence type="predicted"/>
<name>A0A7J5Z784_DISMA</name>
<accession>A0A7J5Z784</accession>
<evidence type="ECO:0000313" key="2">
    <source>
        <dbReference type="Proteomes" id="UP000518266"/>
    </source>
</evidence>
<keyword evidence="2" id="KW-1185">Reference proteome</keyword>
<gene>
    <name evidence="1" type="ORF">F7725_009375</name>
</gene>
<dbReference type="AlphaFoldDB" id="A0A7J5Z784"/>